<reference evidence="2" key="1">
    <citation type="submission" date="2021-12" db="EMBL/GenBank/DDBJ databases">
        <title>Enterovibrio ZSDZ35 sp. nov. and Enterovibrio ZSDZ42 sp. nov., isolated from coastal seawater in Qingdao.</title>
        <authorList>
            <person name="Zhang P."/>
        </authorList>
    </citation>
    <scope>NUCLEOTIDE SEQUENCE</scope>
    <source>
        <strain evidence="2">ZSDZ42</strain>
    </source>
</reference>
<feature type="signal peptide" evidence="1">
    <location>
        <begin position="1"/>
        <end position="18"/>
    </location>
</feature>
<dbReference type="Proteomes" id="UP001149400">
    <property type="component" value="Unassembled WGS sequence"/>
</dbReference>
<dbReference type="EMBL" id="JAJUBC010000025">
    <property type="protein sequence ID" value="MDD1795135.1"/>
    <property type="molecule type" value="Genomic_DNA"/>
</dbReference>
<proteinExistence type="predicted"/>
<dbReference type="RefSeq" id="WP_274165944.1">
    <property type="nucleotide sequence ID" value="NZ_JAJUBC010000025.1"/>
</dbReference>
<dbReference type="SUPFAM" id="SSF47175">
    <property type="entry name" value="Cytochromes"/>
    <property type="match status" value="1"/>
</dbReference>
<keyword evidence="3" id="KW-1185">Reference proteome</keyword>
<keyword evidence="1" id="KW-0732">Signal</keyword>
<protein>
    <submittedName>
        <fullName evidence="2">Cytochrome c</fullName>
    </submittedName>
</protein>
<comment type="caution">
    <text evidence="2">The sequence shown here is derived from an EMBL/GenBank/DDBJ whole genome shotgun (WGS) entry which is preliminary data.</text>
</comment>
<dbReference type="Gene3D" id="1.20.120.10">
    <property type="entry name" value="Cytochrome c/b562"/>
    <property type="match status" value="1"/>
</dbReference>
<evidence type="ECO:0000256" key="1">
    <source>
        <dbReference type="SAM" id="SignalP"/>
    </source>
</evidence>
<feature type="chain" id="PRO_5045409451" evidence="1">
    <location>
        <begin position="19"/>
        <end position="143"/>
    </location>
</feature>
<organism evidence="2 3">
    <name type="scientific">Enterovibrio gelatinilyticus</name>
    <dbReference type="NCBI Taxonomy" id="2899819"/>
    <lineage>
        <taxon>Bacteria</taxon>
        <taxon>Pseudomonadati</taxon>
        <taxon>Pseudomonadota</taxon>
        <taxon>Gammaproteobacteria</taxon>
        <taxon>Vibrionales</taxon>
        <taxon>Vibrionaceae</taxon>
        <taxon>Enterovibrio</taxon>
    </lineage>
</organism>
<gene>
    <name evidence="2" type="ORF">LRP50_18560</name>
</gene>
<dbReference type="InterPro" id="IPR002321">
    <property type="entry name" value="Cyt_c_II"/>
</dbReference>
<sequence length="143" mass="15813">MKQLIISLICFVPLLVNAQDYSHQIEARQQAFADIGSLSDKADQLIEGANTDWAALESTSAELKEHSQSLFALFPSGSQVGSKAQESVWSKPEKFNQLLSEMDEGFQALYQSAKQQNANGAENGLEAAQSTCRGCHRTYRARW</sequence>
<dbReference type="Pfam" id="PF01322">
    <property type="entry name" value="Cytochrom_C_2"/>
    <property type="match status" value="1"/>
</dbReference>
<evidence type="ECO:0000313" key="2">
    <source>
        <dbReference type="EMBL" id="MDD1795135.1"/>
    </source>
</evidence>
<evidence type="ECO:0000313" key="3">
    <source>
        <dbReference type="Proteomes" id="UP001149400"/>
    </source>
</evidence>
<dbReference type="InterPro" id="IPR010980">
    <property type="entry name" value="Cyt_c/b562"/>
</dbReference>
<name>A0ABT5R4N5_9GAMM</name>
<accession>A0ABT5R4N5</accession>
<dbReference type="PROSITE" id="PS51009">
    <property type="entry name" value="CYTCII"/>
    <property type="match status" value="1"/>
</dbReference>